<name>A0A6M0QVK5_9RHOB</name>
<reference evidence="1 2" key="1">
    <citation type="submission" date="2020-02" db="EMBL/GenBank/DDBJ databases">
        <authorList>
            <person name="Chen W.-M."/>
        </authorList>
    </citation>
    <scope>NUCLEOTIDE SEQUENCE [LARGE SCALE GENOMIC DNA]</scope>
    <source>
        <strain evidence="1 2">KMS-5</strain>
    </source>
</reference>
<evidence type="ECO:0000313" key="2">
    <source>
        <dbReference type="Proteomes" id="UP000477782"/>
    </source>
</evidence>
<comment type="caution">
    <text evidence="1">The sequence shown here is derived from an EMBL/GenBank/DDBJ whole genome shotgun (WGS) entry which is preliminary data.</text>
</comment>
<protein>
    <submittedName>
        <fullName evidence="1">Uncharacterized protein</fullName>
    </submittedName>
</protein>
<dbReference type="EMBL" id="JAAIVJ010000005">
    <property type="protein sequence ID" value="NEY90693.1"/>
    <property type="molecule type" value="Genomic_DNA"/>
</dbReference>
<dbReference type="Proteomes" id="UP000477782">
    <property type="component" value="Unassembled WGS sequence"/>
</dbReference>
<dbReference type="RefSeq" id="WP_164625410.1">
    <property type="nucleotide sequence ID" value="NZ_JAAIVJ010000005.1"/>
</dbReference>
<sequence length="222" mass="24717">MPKEQVSRVAEMLFHDEPLCDFARTVAEMETGLARICGQRPKLTWDCDDVASFDMPGVRILLSQSESPYPGFASRLVVSVGPSPIAALLDQGSMVHASICVRLVNRLKERCPPAELRWNDIKGVVTAEDVDLLAEGMATRERKFEQKKKRPGIFTPHIGRAPDNQSALRDLRAALRRDIPETDMHAGWNRVADSAYELAATMAILPASAMHFAASWYRMAVR</sequence>
<keyword evidence="2" id="KW-1185">Reference proteome</keyword>
<organism evidence="1 2">
    <name type="scientific">Tabrizicola oligotrophica</name>
    <dbReference type="NCBI Taxonomy" id="2710650"/>
    <lineage>
        <taxon>Bacteria</taxon>
        <taxon>Pseudomonadati</taxon>
        <taxon>Pseudomonadota</taxon>
        <taxon>Alphaproteobacteria</taxon>
        <taxon>Rhodobacterales</taxon>
        <taxon>Paracoccaceae</taxon>
        <taxon>Tabrizicola</taxon>
    </lineage>
</organism>
<gene>
    <name evidence="1" type="ORF">G4Z14_10335</name>
</gene>
<evidence type="ECO:0000313" key="1">
    <source>
        <dbReference type="EMBL" id="NEY90693.1"/>
    </source>
</evidence>
<dbReference type="AlphaFoldDB" id="A0A6M0QVK5"/>
<proteinExistence type="predicted"/>
<accession>A0A6M0QVK5</accession>